<sequence>MGRNIKLSAEEIEQLSLDRLSNCGLLVIAEYYLESDKKDKAMELFAQVAESDEVGPCIDYFNIFEELINYWRNKDIDKAIYFMQHRMRKIPCSEEHDPDMDERDLADLYITKGDKNI</sequence>
<evidence type="ECO:0000313" key="1">
    <source>
        <dbReference type="EMBL" id="HEC67814.1"/>
    </source>
</evidence>
<dbReference type="Proteomes" id="UP000885738">
    <property type="component" value="Unassembled WGS sequence"/>
</dbReference>
<proteinExistence type="predicted"/>
<reference evidence="1" key="1">
    <citation type="journal article" date="2020" name="mSystems">
        <title>Genome- and Community-Level Interaction Insights into Carbon Utilization and Element Cycling Functions of Hydrothermarchaeota in Hydrothermal Sediment.</title>
        <authorList>
            <person name="Zhou Z."/>
            <person name="Liu Y."/>
            <person name="Xu W."/>
            <person name="Pan J."/>
            <person name="Luo Z.H."/>
            <person name="Li M."/>
        </authorList>
    </citation>
    <scope>NUCLEOTIDE SEQUENCE [LARGE SCALE GENOMIC DNA]</scope>
    <source>
        <strain evidence="1">HyVt-389</strain>
    </source>
</reference>
<comment type="caution">
    <text evidence="1">The sequence shown here is derived from an EMBL/GenBank/DDBJ whole genome shotgun (WGS) entry which is preliminary data.</text>
</comment>
<evidence type="ECO:0008006" key="2">
    <source>
        <dbReference type="Google" id="ProtNLM"/>
    </source>
</evidence>
<accession>A0A7C2A3U1</accession>
<organism evidence="1">
    <name type="scientific">Desulfofervidus auxilii</name>
    <dbReference type="NCBI Taxonomy" id="1621989"/>
    <lineage>
        <taxon>Bacteria</taxon>
        <taxon>Pseudomonadati</taxon>
        <taxon>Thermodesulfobacteriota</taxon>
        <taxon>Candidatus Desulfofervidia</taxon>
        <taxon>Candidatus Desulfofervidales</taxon>
        <taxon>Candidatus Desulfofervidaceae</taxon>
        <taxon>Candidatus Desulfofervidus</taxon>
    </lineage>
</organism>
<dbReference type="AlphaFoldDB" id="A0A7C2A3U1"/>
<protein>
    <recommendedName>
        <fullName evidence="2">Tetratricopeptide repeat protein</fullName>
    </recommendedName>
</protein>
<dbReference type="EMBL" id="DRIH01000107">
    <property type="protein sequence ID" value="HEC67814.1"/>
    <property type="molecule type" value="Genomic_DNA"/>
</dbReference>
<gene>
    <name evidence="1" type="ORF">ENI35_03250</name>
</gene>
<name>A0A7C2A3U1_DESA2</name>